<comment type="caution">
    <text evidence="1">The sequence shown here is derived from an EMBL/GenBank/DDBJ whole genome shotgun (WGS) entry which is preliminary data.</text>
</comment>
<reference evidence="1 2" key="1">
    <citation type="submission" date="2023-01" db="EMBL/GenBank/DDBJ databases">
        <title>Analysis of 21 Apiospora genomes using comparative genomics revels a genus with tremendous synthesis potential of carbohydrate active enzymes and secondary metabolites.</title>
        <authorList>
            <person name="Sorensen T."/>
        </authorList>
    </citation>
    <scope>NUCLEOTIDE SEQUENCE [LARGE SCALE GENOMIC DNA]</scope>
    <source>
        <strain evidence="1 2">CBS 20057</strain>
    </source>
</reference>
<keyword evidence="2" id="KW-1185">Reference proteome</keyword>
<evidence type="ECO:0000313" key="1">
    <source>
        <dbReference type="EMBL" id="KAK8029272.1"/>
    </source>
</evidence>
<dbReference type="SUPFAM" id="SSF52047">
    <property type="entry name" value="RNI-like"/>
    <property type="match status" value="1"/>
</dbReference>
<proteinExistence type="predicted"/>
<sequence>MSWNSLPAELRAQIVGHFELPRPELGSRLPSREYLNRRATLWNLCLTCRSAAVEAQSWLYRTIILFLDFRKVKPSSLGCDQTTSPASSSILFVLNGVTGKPSDNLVPLLRTLAHNPALRLHIKYLACALPISGGILRARHESPSDRELQRATWTSWLSHNDGFSHLPEFARRVLDIAELPAPRPIMPHTRRLGLEGSDDIEDGIDTIAEKTLAALFCLLPEVDTLLIEGVDKWPCDVTPMILEELLKDEATASAVLPKLATLQIQLHNVSRDSRNPERPMVSFDAIYALLNLPTLRHIETWHVDGFQSFFDVYSSRPDHNESRTRVNLRQWLPKIESLSLSSVNHHCSDFYAACRVATNLRRLALDAVGMHRGHSESHSPPHLEALSSALLLRAETLEELRLAGFERHALKHLSWSYRLTCLPSMTKLRILTLDVFMLFGPSGQIDRLWLPDLLPPNLERLDLCDRWSDADADYGDFLRLHPELYVDALARQLLDLAAAVQPRRREEQEKGRLSRLRAVHLRPGPRCARHRWLQALQLRHVEQAFDRAGVSFTYVLAKEECHLVCPSLIESAIDL</sequence>
<accession>A0ABR1SBQ1</accession>
<dbReference type="Proteomes" id="UP001396898">
    <property type="component" value="Unassembled WGS sequence"/>
</dbReference>
<evidence type="ECO:0000313" key="2">
    <source>
        <dbReference type="Proteomes" id="UP001396898"/>
    </source>
</evidence>
<organism evidence="1 2">
    <name type="scientific">Apiospora marii</name>
    <dbReference type="NCBI Taxonomy" id="335849"/>
    <lineage>
        <taxon>Eukaryota</taxon>
        <taxon>Fungi</taxon>
        <taxon>Dikarya</taxon>
        <taxon>Ascomycota</taxon>
        <taxon>Pezizomycotina</taxon>
        <taxon>Sordariomycetes</taxon>
        <taxon>Xylariomycetidae</taxon>
        <taxon>Amphisphaeriales</taxon>
        <taxon>Apiosporaceae</taxon>
        <taxon>Apiospora</taxon>
    </lineage>
</organism>
<evidence type="ECO:0008006" key="3">
    <source>
        <dbReference type="Google" id="ProtNLM"/>
    </source>
</evidence>
<protein>
    <recommendedName>
        <fullName evidence="3">F-box domain-containing protein</fullName>
    </recommendedName>
</protein>
<name>A0ABR1SBQ1_9PEZI</name>
<gene>
    <name evidence="1" type="ORF">PG991_006328</name>
</gene>
<dbReference type="EMBL" id="JAQQWI010000007">
    <property type="protein sequence ID" value="KAK8029272.1"/>
    <property type="molecule type" value="Genomic_DNA"/>
</dbReference>